<name>W6Y3E1_COCC2</name>
<dbReference type="HOGENOM" id="CLU_2474895_0_0_1"/>
<gene>
    <name evidence="1" type="ORF">COCCADRAFT_99375</name>
</gene>
<protein>
    <submittedName>
        <fullName evidence="1">Uncharacterized protein</fullName>
    </submittedName>
</protein>
<dbReference type="KEGG" id="bze:COCCADRAFT_99375"/>
<reference evidence="1 2" key="1">
    <citation type="journal article" date="2013" name="PLoS Genet.">
        <title>Comparative genome structure, secondary metabolite, and effector coding capacity across Cochliobolus pathogens.</title>
        <authorList>
            <person name="Condon B.J."/>
            <person name="Leng Y."/>
            <person name="Wu D."/>
            <person name="Bushley K.E."/>
            <person name="Ohm R.A."/>
            <person name="Otillar R."/>
            <person name="Martin J."/>
            <person name="Schackwitz W."/>
            <person name="Grimwood J."/>
            <person name="MohdZainudin N."/>
            <person name="Xue C."/>
            <person name="Wang R."/>
            <person name="Manning V.A."/>
            <person name="Dhillon B."/>
            <person name="Tu Z.J."/>
            <person name="Steffenson B.J."/>
            <person name="Salamov A."/>
            <person name="Sun H."/>
            <person name="Lowry S."/>
            <person name="LaButti K."/>
            <person name="Han J."/>
            <person name="Copeland A."/>
            <person name="Lindquist E."/>
            <person name="Barry K."/>
            <person name="Schmutz J."/>
            <person name="Baker S.E."/>
            <person name="Ciuffetti L.M."/>
            <person name="Grigoriev I.V."/>
            <person name="Zhong S."/>
            <person name="Turgeon B.G."/>
        </authorList>
    </citation>
    <scope>NUCLEOTIDE SEQUENCE [LARGE SCALE GENOMIC DNA]</scope>
    <source>
        <strain evidence="1 2">26-R-13</strain>
    </source>
</reference>
<dbReference type="EMBL" id="KI964640">
    <property type="protein sequence ID" value="EUC32155.1"/>
    <property type="molecule type" value="Genomic_DNA"/>
</dbReference>
<evidence type="ECO:0000313" key="2">
    <source>
        <dbReference type="Proteomes" id="UP000053841"/>
    </source>
</evidence>
<sequence length="88" mass="9622">WSDQHAARANGRGGFLLDALRGSVRRQKAVCHPYDDGFYRLRRGGHDRGSAGSGRAAQERLCSMQLATSNSLARARTGTLRCPSRYSA</sequence>
<accession>W6Y3E1</accession>
<dbReference type="AlphaFoldDB" id="W6Y3E1"/>
<organism evidence="1 2">
    <name type="scientific">Cochliobolus carbonum (strain 26-R-13)</name>
    <name type="common">Maize leaf spot fungus</name>
    <name type="synonym">Bipolaris zeicola</name>
    <dbReference type="NCBI Taxonomy" id="930089"/>
    <lineage>
        <taxon>Eukaryota</taxon>
        <taxon>Fungi</taxon>
        <taxon>Dikarya</taxon>
        <taxon>Ascomycota</taxon>
        <taxon>Pezizomycotina</taxon>
        <taxon>Dothideomycetes</taxon>
        <taxon>Pleosporomycetidae</taxon>
        <taxon>Pleosporales</taxon>
        <taxon>Pleosporineae</taxon>
        <taxon>Pleosporaceae</taxon>
        <taxon>Bipolaris</taxon>
    </lineage>
</organism>
<keyword evidence="2" id="KW-1185">Reference proteome</keyword>
<proteinExistence type="predicted"/>
<evidence type="ECO:0000313" key="1">
    <source>
        <dbReference type="EMBL" id="EUC32155.1"/>
    </source>
</evidence>
<dbReference type="Proteomes" id="UP000053841">
    <property type="component" value="Unassembled WGS sequence"/>
</dbReference>
<dbReference type="GeneID" id="19154786"/>
<feature type="non-terminal residue" evidence="1">
    <location>
        <position position="1"/>
    </location>
</feature>
<dbReference type="RefSeq" id="XP_007713521.1">
    <property type="nucleotide sequence ID" value="XM_007715331.1"/>
</dbReference>